<accession>A0AAN7R185</accession>
<dbReference type="GO" id="GO:0008270">
    <property type="term" value="F:zinc ion binding"/>
    <property type="evidence" value="ECO:0007669"/>
    <property type="project" value="UniProtKB-KW"/>
</dbReference>
<dbReference type="GO" id="GO:0043175">
    <property type="term" value="F:RNA polymerase core enzyme binding"/>
    <property type="evidence" value="ECO:0007669"/>
    <property type="project" value="UniProtKB-UniRule"/>
</dbReference>
<dbReference type="GO" id="GO:0005634">
    <property type="term" value="C:nucleus"/>
    <property type="evidence" value="ECO:0007669"/>
    <property type="project" value="UniProtKB-SubCell"/>
</dbReference>
<dbReference type="Proteomes" id="UP001346149">
    <property type="component" value="Unassembled WGS sequence"/>
</dbReference>
<name>A0AAN7R185_TRANT</name>
<evidence type="ECO:0000256" key="6">
    <source>
        <dbReference type="ARBA" id="ARBA00022833"/>
    </source>
</evidence>
<dbReference type="InterPro" id="IPR039693">
    <property type="entry name" value="Rtr1/RPAP2"/>
</dbReference>
<dbReference type="PROSITE" id="PS51479">
    <property type="entry name" value="ZF_RTR1"/>
    <property type="match status" value="1"/>
</dbReference>
<keyword evidence="4 12" id="KW-0863">Zinc-finger</keyword>
<feature type="region of interest" description="Disordered" evidence="13">
    <location>
        <begin position="158"/>
        <end position="198"/>
    </location>
</feature>
<evidence type="ECO:0000256" key="8">
    <source>
        <dbReference type="ARBA" id="ARBA00023242"/>
    </source>
</evidence>
<evidence type="ECO:0000256" key="13">
    <source>
        <dbReference type="SAM" id="MobiDB-lite"/>
    </source>
</evidence>
<comment type="catalytic activity">
    <reaction evidence="9 12">
        <text>O-phospho-L-seryl-[protein] + H2O = L-seryl-[protein] + phosphate</text>
        <dbReference type="Rhea" id="RHEA:20629"/>
        <dbReference type="Rhea" id="RHEA-COMP:9863"/>
        <dbReference type="Rhea" id="RHEA-COMP:11604"/>
        <dbReference type="ChEBI" id="CHEBI:15377"/>
        <dbReference type="ChEBI" id="CHEBI:29999"/>
        <dbReference type="ChEBI" id="CHEBI:43474"/>
        <dbReference type="ChEBI" id="CHEBI:83421"/>
        <dbReference type="EC" id="3.1.3.16"/>
    </reaction>
</comment>
<evidence type="ECO:0000256" key="2">
    <source>
        <dbReference type="ARBA" id="ARBA00005676"/>
    </source>
</evidence>
<evidence type="ECO:0000256" key="3">
    <source>
        <dbReference type="ARBA" id="ARBA00022723"/>
    </source>
</evidence>
<evidence type="ECO:0000259" key="14">
    <source>
        <dbReference type="PROSITE" id="PS51479"/>
    </source>
</evidence>
<keyword evidence="8 12" id="KW-0539">Nucleus</keyword>
<keyword evidence="6 12" id="KW-0862">Zinc</keyword>
<sequence>MAKRADEPLSVKDAVYKLQMFLLDGISSEAQLLAASSIMSRGDYEDVVTERTIEKLCGYPLCSKSLPTDRPHNGRYRISLKEHKVFDLTETYKYCSSECLINSRVFAGSLLEERCSVLNLGKLREVLRLFNGLSLELEEGGDFGISMLNIHEKEVKSGEMPEQWAGPSNAVEGYVPRKERKPTPSPSKAHKEGCKPTNVKPANTHLIINDFDFVSSIITEDEYSVSKLPLSLTKTTADSKLKEWKEGSKVVSSDQLIHKINNQKSEDKSIYSADIPSSSNTWQDGSVKPVNELGETSNVEEIDGKVHENRVKSSLKSKGTNKVRTVTWADENKVESRNGNLCDVREIECSKKSGDARFEDDYTWLSFLSAEICALTLNPTAEVDAFDISDEKEMDSKNENLCDIREIEDIEGSEKPGDARFEEEDTLLSFLSAEVCVMTLNPTVEADAFYISDEKEMDLKHKNLCDVREIEDIEGSEKLGDGRFEDDVTFLPFLSAEACAMTLNPAVEADAFYISDENEMDSKNENIEKPDALLSSLSAETCAMTLDPTSEADASYISDEKEMDSKNENLSDIREIEAIEGSEKSDDASFEDENTLLPFLLAESCAVTLDPTSEVDASYISDKREMDSKNDNFCDVREIEVIEGLEKPDYARFEDEDTLLSFLSDGACVMTLKLTVEDDAFYITDEKEMDSRNGNICDVREIDDIECLEKPCDAPFEDEDTLLPFLSAEACAMTLKPTAEDDASENYDVFDTDEDEEYSEEYYGLEYWLDDPPEGWSLTLSPFGTMWGALLSWITSSSLAYIYGQDDSFQEDYVSVTWRGYPQKMVLADGRSSQIKQTLAGCLVRALPGLILDMRISVPRSTLEQGLGGLLSTMSFTKPLPSYQPKQWKVVALLFLDALSISRIPSLIPFMTNRPELLEKVIVGADMDINMDHFKVMQDHLIPLGRAPRFSAQSGA</sequence>
<keyword evidence="16" id="KW-1185">Reference proteome</keyword>
<dbReference type="GO" id="GO:0005737">
    <property type="term" value="C:cytoplasm"/>
    <property type="evidence" value="ECO:0007669"/>
    <property type="project" value="TreeGrafter"/>
</dbReference>
<evidence type="ECO:0000256" key="7">
    <source>
        <dbReference type="ARBA" id="ARBA00022912"/>
    </source>
</evidence>
<reference evidence="15 16" key="1">
    <citation type="journal article" date="2023" name="Hortic Res">
        <title>Pangenome of water caltrop reveals structural variations and asymmetric subgenome divergence after allopolyploidization.</title>
        <authorList>
            <person name="Zhang X."/>
            <person name="Chen Y."/>
            <person name="Wang L."/>
            <person name="Yuan Y."/>
            <person name="Fang M."/>
            <person name="Shi L."/>
            <person name="Lu R."/>
            <person name="Comes H.P."/>
            <person name="Ma Y."/>
            <person name="Chen Y."/>
            <person name="Huang G."/>
            <person name="Zhou Y."/>
            <person name="Zheng Z."/>
            <person name="Qiu Y."/>
        </authorList>
    </citation>
    <scope>NUCLEOTIDE SEQUENCE [LARGE SCALE GENOMIC DNA]</scope>
    <source>
        <strain evidence="15">F231</strain>
    </source>
</reference>
<evidence type="ECO:0000256" key="10">
    <source>
        <dbReference type="ARBA" id="ARBA00048336"/>
    </source>
</evidence>
<gene>
    <name evidence="15" type="ORF">SAY86_016220</name>
</gene>
<evidence type="ECO:0000256" key="9">
    <source>
        <dbReference type="ARBA" id="ARBA00047761"/>
    </source>
</evidence>
<dbReference type="InterPro" id="IPR007308">
    <property type="entry name" value="Rtr1/RPAP2_dom"/>
</dbReference>
<evidence type="ECO:0000256" key="1">
    <source>
        <dbReference type="ARBA" id="ARBA00004123"/>
    </source>
</evidence>
<feature type="domain" description="RTR1-type" evidence="14">
    <location>
        <begin position="34"/>
        <end position="119"/>
    </location>
</feature>
<evidence type="ECO:0000313" key="16">
    <source>
        <dbReference type="Proteomes" id="UP001346149"/>
    </source>
</evidence>
<comment type="caution">
    <text evidence="15">The sequence shown here is derived from an EMBL/GenBank/DDBJ whole genome shotgun (WGS) entry which is preliminary data.</text>
</comment>
<evidence type="ECO:0000256" key="11">
    <source>
        <dbReference type="PROSITE-ProRule" id="PRU00812"/>
    </source>
</evidence>
<comment type="subcellular location">
    <subcellularLocation>
        <location evidence="1 12">Nucleus</location>
    </subcellularLocation>
</comment>
<evidence type="ECO:0000313" key="15">
    <source>
        <dbReference type="EMBL" id="KAK4782118.1"/>
    </source>
</evidence>
<evidence type="ECO:0000256" key="12">
    <source>
        <dbReference type="RuleBase" id="RU367080"/>
    </source>
</evidence>
<dbReference type="EC" id="3.1.3.16" evidence="12"/>
<keyword evidence="3 12" id="KW-0479">Metal-binding</keyword>
<protein>
    <recommendedName>
        <fullName evidence="12">RNA polymerase II subunit B1 CTD phosphatase RPAP2 homolog</fullName>
        <ecNumber evidence="12">3.1.3.16</ecNumber>
    </recommendedName>
</protein>
<keyword evidence="5 12" id="KW-0378">Hydrolase</keyword>
<keyword evidence="7 12" id="KW-0904">Protein phosphatase</keyword>
<dbReference type="AlphaFoldDB" id="A0AAN7R185"/>
<evidence type="ECO:0000256" key="5">
    <source>
        <dbReference type="ARBA" id="ARBA00022801"/>
    </source>
</evidence>
<dbReference type="GO" id="GO:0008420">
    <property type="term" value="F:RNA polymerase II CTD heptapeptide repeat phosphatase activity"/>
    <property type="evidence" value="ECO:0007669"/>
    <property type="project" value="UniProtKB-UniRule"/>
</dbReference>
<dbReference type="EMBL" id="JAXQNO010000016">
    <property type="protein sequence ID" value="KAK4782118.1"/>
    <property type="molecule type" value="Genomic_DNA"/>
</dbReference>
<comment type="similarity">
    <text evidence="2 11 12">Belongs to the RPAP2 family.</text>
</comment>
<dbReference type="InterPro" id="IPR038534">
    <property type="entry name" value="Rtr1/RPAP2_sf"/>
</dbReference>
<comment type="catalytic activity">
    <reaction evidence="10 12">
        <text>O-phospho-L-threonyl-[protein] + H2O = L-threonyl-[protein] + phosphate</text>
        <dbReference type="Rhea" id="RHEA:47004"/>
        <dbReference type="Rhea" id="RHEA-COMP:11060"/>
        <dbReference type="Rhea" id="RHEA-COMP:11605"/>
        <dbReference type="ChEBI" id="CHEBI:15377"/>
        <dbReference type="ChEBI" id="CHEBI:30013"/>
        <dbReference type="ChEBI" id="CHEBI:43474"/>
        <dbReference type="ChEBI" id="CHEBI:61977"/>
        <dbReference type="EC" id="3.1.3.16"/>
    </reaction>
</comment>
<evidence type="ECO:0000256" key="4">
    <source>
        <dbReference type="ARBA" id="ARBA00022771"/>
    </source>
</evidence>
<proteinExistence type="inferred from homology"/>
<comment type="function">
    <text evidence="12">Putative RNA polymerase II subunit B1 C-terminal domain (CTD) phosphatase involved in RNA polymerase II transcription regulation.</text>
</comment>
<dbReference type="Gene3D" id="1.25.40.820">
    <property type="match status" value="1"/>
</dbReference>
<organism evidence="15 16">
    <name type="scientific">Trapa natans</name>
    <name type="common">Water chestnut</name>
    <dbReference type="NCBI Taxonomy" id="22666"/>
    <lineage>
        <taxon>Eukaryota</taxon>
        <taxon>Viridiplantae</taxon>
        <taxon>Streptophyta</taxon>
        <taxon>Embryophyta</taxon>
        <taxon>Tracheophyta</taxon>
        <taxon>Spermatophyta</taxon>
        <taxon>Magnoliopsida</taxon>
        <taxon>eudicotyledons</taxon>
        <taxon>Gunneridae</taxon>
        <taxon>Pentapetalae</taxon>
        <taxon>rosids</taxon>
        <taxon>malvids</taxon>
        <taxon>Myrtales</taxon>
        <taxon>Lythraceae</taxon>
        <taxon>Trapa</taxon>
    </lineage>
</organism>
<dbReference type="PANTHER" id="PTHR14732:SF0">
    <property type="entry name" value="RNA POLYMERASE II SUBUNIT B1 CTD PHOSPHATASE RPAP2-RELATED"/>
    <property type="match status" value="1"/>
</dbReference>
<dbReference type="Pfam" id="PF04181">
    <property type="entry name" value="RPAP2_Rtr1"/>
    <property type="match status" value="1"/>
</dbReference>
<dbReference type="PANTHER" id="PTHR14732">
    <property type="entry name" value="RNA POLYMERASE II SUBUNIT B1 CTD PHOSPHATASE RPAP2-RELATED"/>
    <property type="match status" value="1"/>
</dbReference>